<feature type="transmembrane region" description="Helical" evidence="2">
    <location>
        <begin position="344"/>
        <end position="364"/>
    </location>
</feature>
<sequence>MLPVSSGVAIATAVYRRLADSPVSLSKRDTNTTQDQLPPWSLLIVFIDWIIFVPLLIITFYTFQRVFPVLAMVEDENDSAYNRVSLDDDETASFADDAAFHNGPKKVPDAPGAPAGHSSASRAPAVHTPAGRTLPITSSIRATTRLVRSNGGFGAFFRGFACYFAYTLLTSIILVIFTLVLPTSLAFLALLPASLALVQLDTAWVHIVMTPRSPVRFWSRAPAFRRTFDATARPVALLWLVTQIARFTPSLVAGAINANHNNWKDVVVVLASLAVVVLLVIPAHVVLVRVQASLLPEADDTIIPFDRSFGGAVVPAVLGGKGYVSMTEAWNTFSAAAWRRLVQLYVKVFLVGIAGILIMAAVIIPEYMLLHAQSTRKH</sequence>
<gene>
    <name evidence="4" type="ORF">BN1708_001120</name>
    <name evidence="3" type="ORF">BN1723_003238</name>
</gene>
<feature type="transmembrane region" description="Helical" evidence="2">
    <location>
        <begin position="230"/>
        <end position="247"/>
    </location>
</feature>
<feature type="transmembrane region" description="Helical" evidence="2">
    <location>
        <begin position="267"/>
        <end position="288"/>
    </location>
</feature>
<accession>A0A0G4MGU7</accession>
<organism evidence="4 5">
    <name type="scientific">Verticillium longisporum</name>
    <name type="common">Verticillium dahliae var. longisporum</name>
    <dbReference type="NCBI Taxonomy" id="100787"/>
    <lineage>
        <taxon>Eukaryota</taxon>
        <taxon>Fungi</taxon>
        <taxon>Dikarya</taxon>
        <taxon>Ascomycota</taxon>
        <taxon>Pezizomycotina</taxon>
        <taxon>Sordariomycetes</taxon>
        <taxon>Hypocreomycetidae</taxon>
        <taxon>Glomerellales</taxon>
        <taxon>Plectosphaerellaceae</taxon>
        <taxon>Verticillium</taxon>
    </lineage>
</organism>
<keyword evidence="2" id="KW-1133">Transmembrane helix</keyword>
<evidence type="ECO:0000256" key="1">
    <source>
        <dbReference type="SAM" id="MobiDB-lite"/>
    </source>
</evidence>
<feature type="transmembrane region" description="Helical" evidence="2">
    <location>
        <begin position="43"/>
        <end position="63"/>
    </location>
</feature>
<dbReference type="EMBL" id="CVQI01017779">
    <property type="protein sequence ID" value="CRK25330.1"/>
    <property type="molecule type" value="Genomic_DNA"/>
</dbReference>
<evidence type="ECO:0000313" key="3">
    <source>
        <dbReference type="EMBL" id="CRK25330.1"/>
    </source>
</evidence>
<dbReference type="AlphaFoldDB" id="A0A0G4MGU7"/>
<evidence type="ECO:0000313" key="5">
    <source>
        <dbReference type="Proteomes" id="UP000044602"/>
    </source>
</evidence>
<reference evidence="5 6" key="1">
    <citation type="submission" date="2015-05" db="EMBL/GenBank/DDBJ databases">
        <authorList>
            <person name="Fogelqvist Johan"/>
        </authorList>
    </citation>
    <scope>NUCLEOTIDE SEQUENCE [LARGE SCALE GENOMIC DNA]</scope>
    <source>
        <strain evidence="4">VL1</strain>
        <strain evidence="3">VL2</strain>
    </source>
</reference>
<feature type="region of interest" description="Disordered" evidence="1">
    <location>
        <begin position="106"/>
        <end position="129"/>
    </location>
</feature>
<keyword evidence="2" id="KW-0472">Membrane</keyword>
<keyword evidence="2" id="KW-0812">Transmembrane</keyword>
<evidence type="ECO:0000256" key="2">
    <source>
        <dbReference type="SAM" id="Phobius"/>
    </source>
</evidence>
<evidence type="ECO:0000313" key="4">
    <source>
        <dbReference type="EMBL" id="CRK33442.1"/>
    </source>
</evidence>
<name>A0A0G4MGU7_VERLO</name>
<dbReference type="STRING" id="100787.A0A0G4MGU7"/>
<protein>
    <recommendedName>
        <fullName evidence="7">Ubiquitin carrier protein</fullName>
    </recommendedName>
</protein>
<feature type="compositionally biased region" description="Low complexity" evidence="1">
    <location>
        <begin position="110"/>
        <end position="125"/>
    </location>
</feature>
<dbReference type="Proteomes" id="UP000044602">
    <property type="component" value="Unassembled WGS sequence"/>
</dbReference>
<feature type="transmembrane region" description="Helical" evidence="2">
    <location>
        <begin position="155"/>
        <end position="179"/>
    </location>
</feature>
<feature type="transmembrane region" description="Helical" evidence="2">
    <location>
        <begin position="185"/>
        <end position="209"/>
    </location>
</feature>
<evidence type="ECO:0000313" key="6">
    <source>
        <dbReference type="Proteomes" id="UP000045706"/>
    </source>
</evidence>
<proteinExistence type="predicted"/>
<dbReference type="EMBL" id="CVQH01022527">
    <property type="protein sequence ID" value="CRK33442.1"/>
    <property type="molecule type" value="Genomic_DNA"/>
</dbReference>
<keyword evidence="5" id="KW-1185">Reference proteome</keyword>
<dbReference type="Proteomes" id="UP000045706">
    <property type="component" value="Unassembled WGS sequence"/>
</dbReference>
<evidence type="ECO:0008006" key="7">
    <source>
        <dbReference type="Google" id="ProtNLM"/>
    </source>
</evidence>